<feature type="domain" description="DOMON" evidence="1">
    <location>
        <begin position="1"/>
        <end position="100"/>
    </location>
</feature>
<protein>
    <submittedName>
        <fullName evidence="3">DOMON domain-containing protein</fullName>
    </submittedName>
</protein>
<dbReference type="AlphaFoldDB" id="A0A914PUH5"/>
<dbReference type="PROSITE" id="PS50836">
    <property type="entry name" value="DOMON"/>
    <property type="match status" value="1"/>
</dbReference>
<evidence type="ECO:0000313" key="2">
    <source>
        <dbReference type="Proteomes" id="UP000887578"/>
    </source>
</evidence>
<reference evidence="3" key="1">
    <citation type="submission" date="2022-11" db="UniProtKB">
        <authorList>
            <consortium name="WormBaseParasite"/>
        </authorList>
    </citation>
    <scope>IDENTIFICATION</scope>
</reference>
<evidence type="ECO:0000313" key="3">
    <source>
        <dbReference type="WBParaSite" id="PDA_v2.g22384.t1"/>
    </source>
</evidence>
<dbReference type="WBParaSite" id="PDA_v2.g22384.t1">
    <property type="protein sequence ID" value="PDA_v2.g22384.t1"/>
    <property type="gene ID" value="PDA_v2.g22384"/>
</dbReference>
<sequence>MAFGFSEDRVMGDDTVLECIIDANGESGEAYISFNDDKTNFQLLDSSQKLLKNKQTLLKDGKMVCSFELDLNEKDKVNKDEQPMIYDLESAYWMLLFATGLTNPDTGEKLIHNLDEGDEFYPWSTKKRVSLKEIISVKNMGQS</sequence>
<name>A0A914PUH5_9BILA</name>
<proteinExistence type="predicted"/>
<evidence type="ECO:0000259" key="1">
    <source>
        <dbReference type="PROSITE" id="PS50836"/>
    </source>
</evidence>
<dbReference type="Proteomes" id="UP000887578">
    <property type="component" value="Unplaced"/>
</dbReference>
<organism evidence="2 3">
    <name type="scientific">Panagrolaimus davidi</name>
    <dbReference type="NCBI Taxonomy" id="227884"/>
    <lineage>
        <taxon>Eukaryota</taxon>
        <taxon>Metazoa</taxon>
        <taxon>Ecdysozoa</taxon>
        <taxon>Nematoda</taxon>
        <taxon>Chromadorea</taxon>
        <taxon>Rhabditida</taxon>
        <taxon>Tylenchina</taxon>
        <taxon>Panagrolaimomorpha</taxon>
        <taxon>Panagrolaimoidea</taxon>
        <taxon>Panagrolaimidae</taxon>
        <taxon>Panagrolaimus</taxon>
    </lineage>
</organism>
<dbReference type="InterPro" id="IPR005018">
    <property type="entry name" value="DOMON_domain"/>
</dbReference>
<accession>A0A914PUH5</accession>
<keyword evidence="2" id="KW-1185">Reference proteome</keyword>